<evidence type="ECO:0000313" key="3">
    <source>
        <dbReference type="Proteomes" id="UP000700212"/>
    </source>
</evidence>
<organism evidence="2 3">
    <name type="scientific">Metalysinibacillus jejuensis</name>
    <dbReference type="NCBI Taxonomy" id="914327"/>
    <lineage>
        <taxon>Bacteria</taxon>
        <taxon>Bacillati</taxon>
        <taxon>Bacillota</taxon>
        <taxon>Bacilli</taxon>
        <taxon>Bacillales</taxon>
        <taxon>Caryophanaceae</taxon>
        <taxon>Metalysinibacillus</taxon>
    </lineage>
</organism>
<protein>
    <recommendedName>
        <fullName evidence="4">ATP-dependent DNA helicase PcrA</fullName>
    </recommendedName>
</protein>
<evidence type="ECO:0000256" key="1">
    <source>
        <dbReference type="SAM" id="MobiDB-lite"/>
    </source>
</evidence>
<name>A0A921T4N5_9BACL</name>
<accession>A0A921T4N5</accession>
<dbReference type="AlphaFoldDB" id="A0A921T4N5"/>
<dbReference type="EMBL" id="DYTV01000051">
    <property type="protein sequence ID" value="HJH10833.1"/>
    <property type="molecule type" value="Genomic_DNA"/>
</dbReference>
<feature type="region of interest" description="Disordered" evidence="1">
    <location>
        <begin position="72"/>
        <end position="101"/>
    </location>
</feature>
<dbReference type="InterPro" id="IPR027417">
    <property type="entry name" value="P-loop_NTPase"/>
</dbReference>
<dbReference type="Pfam" id="PF21196">
    <property type="entry name" value="PcrA_UvrD_tudor"/>
    <property type="match status" value="1"/>
</dbReference>
<dbReference type="Proteomes" id="UP000700212">
    <property type="component" value="Unassembled WGS sequence"/>
</dbReference>
<proteinExistence type="predicted"/>
<dbReference type="SUPFAM" id="SSF52540">
    <property type="entry name" value="P-loop containing nucleoside triphosphate hydrolases"/>
    <property type="match status" value="1"/>
</dbReference>
<sequence length="161" mass="17612">MRGNLHARCGVGEKLAITSKAYLSPLGLTRAEQRLYLTHAQTRAIFGRTSYNPPSRFLQELPNDIVESISKAQATPPPFNSTKKRRVNYTGPSVTERKSSLEATGAAGEVWRVGDKATHKKWGTGMVVSVKGEGESTELDIAFPNDGIKRLLAKFAPITKD</sequence>
<reference evidence="2" key="1">
    <citation type="journal article" date="2021" name="PeerJ">
        <title>Extensive microbial diversity within the chicken gut microbiome revealed by metagenomics and culture.</title>
        <authorList>
            <person name="Gilroy R."/>
            <person name="Ravi A."/>
            <person name="Getino M."/>
            <person name="Pursley I."/>
            <person name="Horton D.L."/>
            <person name="Alikhan N.F."/>
            <person name="Baker D."/>
            <person name="Gharbi K."/>
            <person name="Hall N."/>
            <person name="Watson M."/>
            <person name="Adriaenssens E.M."/>
            <person name="Foster-Nyarko E."/>
            <person name="Jarju S."/>
            <person name="Secka A."/>
            <person name="Antonio M."/>
            <person name="Oren A."/>
            <person name="Chaudhuri R.R."/>
            <person name="La Ragione R."/>
            <person name="Hildebrand F."/>
            <person name="Pallen M.J."/>
        </authorList>
    </citation>
    <scope>NUCLEOTIDE SEQUENCE</scope>
    <source>
        <strain evidence="2">CHK160-4876</strain>
    </source>
</reference>
<evidence type="ECO:0008006" key="4">
    <source>
        <dbReference type="Google" id="ProtNLM"/>
    </source>
</evidence>
<dbReference type="Gene3D" id="3.40.50.300">
    <property type="entry name" value="P-loop containing nucleotide triphosphate hydrolases"/>
    <property type="match status" value="1"/>
</dbReference>
<comment type="caution">
    <text evidence="2">The sequence shown here is derived from an EMBL/GenBank/DDBJ whole genome shotgun (WGS) entry which is preliminary data.</text>
</comment>
<reference evidence="2" key="2">
    <citation type="submission" date="2021-09" db="EMBL/GenBank/DDBJ databases">
        <authorList>
            <person name="Gilroy R."/>
        </authorList>
    </citation>
    <scope>NUCLEOTIDE SEQUENCE</scope>
    <source>
        <strain evidence="2">CHK160-4876</strain>
    </source>
</reference>
<evidence type="ECO:0000313" key="2">
    <source>
        <dbReference type="EMBL" id="HJH10833.1"/>
    </source>
</evidence>
<gene>
    <name evidence="2" type="ORF">K8V30_03895</name>
</gene>